<comment type="caution">
    <text evidence="2">The sequence shown here is derived from an EMBL/GenBank/DDBJ whole genome shotgun (WGS) entry which is preliminary data.</text>
</comment>
<evidence type="ECO:0000313" key="2">
    <source>
        <dbReference type="EMBL" id="RWY43094.1"/>
    </source>
</evidence>
<protein>
    <recommendedName>
        <fullName evidence="1">Hedgehog/Intein (Hint) domain-containing protein</fullName>
    </recommendedName>
</protein>
<feature type="domain" description="Hedgehog/Intein (Hint)" evidence="1">
    <location>
        <begin position="144"/>
        <end position="279"/>
    </location>
</feature>
<dbReference type="Pfam" id="PF13403">
    <property type="entry name" value="Hint_2"/>
    <property type="match status" value="1"/>
</dbReference>
<organism evidence="2 3">
    <name type="scientific">Falsigemmobacter intermedius</name>
    <dbReference type="NCBI Taxonomy" id="1553448"/>
    <lineage>
        <taxon>Bacteria</taxon>
        <taxon>Pseudomonadati</taxon>
        <taxon>Pseudomonadota</taxon>
        <taxon>Alphaproteobacteria</taxon>
        <taxon>Rhodobacterales</taxon>
        <taxon>Paracoccaceae</taxon>
        <taxon>Falsigemmobacter</taxon>
    </lineage>
</organism>
<evidence type="ECO:0000259" key="1">
    <source>
        <dbReference type="Pfam" id="PF13403"/>
    </source>
</evidence>
<reference evidence="2 3" key="1">
    <citation type="journal article" date="2015" name="Int. J. Syst. Evol. Microbiol.">
        <title>Gemmobacter intermedius sp. nov., isolated from a white stork (Ciconia ciconia).</title>
        <authorList>
            <person name="Kampfer P."/>
            <person name="Jerzak L."/>
            <person name="Wilharm G."/>
            <person name="Golke J."/>
            <person name="Busse H.J."/>
            <person name="Glaeser S.P."/>
        </authorList>
    </citation>
    <scope>NUCLEOTIDE SEQUENCE [LARGE SCALE GENOMIC DNA]</scope>
    <source>
        <strain evidence="2 3">119/4</strain>
    </source>
</reference>
<proteinExistence type="predicted"/>
<dbReference type="EMBL" id="SBLC01000006">
    <property type="protein sequence ID" value="RWY43094.1"/>
    <property type="molecule type" value="Genomic_DNA"/>
</dbReference>
<dbReference type="OrthoDB" id="6305173at2"/>
<dbReference type="InterPro" id="IPR028992">
    <property type="entry name" value="Hedgehog/Intein_dom"/>
</dbReference>
<keyword evidence="3" id="KW-1185">Reference proteome</keyword>
<evidence type="ECO:0000313" key="3">
    <source>
        <dbReference type="Proteomes" id="UP000287168"/>
    </source>
</evidence>
<accession>A0A444ME54</accession>
<gene>
    <name evidence="2" type="ORF">EP867_05960</name>
</gene>
<sequence>MVHVFAADDLFVSAGANHGDGLGERETLCAGDIYELDSSARLLPLALARPGVSRTAARGQKIAAGSPIGAPGDPVVLSGRLVFMAPDGQKADLLLIRCHSGGLSGPAALYVLPLSPLVPRTEYMLLTAEPAPQDLRLADLLCLSFHRGTRVMRADGTSVPVETLRPGERLLTRDHGAQVLRWIGTTTLRARGSFAPVVVPAGTLGNEGELVVGPHQRLFLYQRDRLPGQRKSELLVQARHLVDDEKVYVREGGYAEYFSLVFDRHEIIYAEGIPVESLMVNDATLAAMPAPLRAEVESHLPGLVQEPHFGETAGEALIPALQSRLRPAQRPRLRVIRSRA</sequence>
<name>A0A444ME54_9RHOB</name>
<dbReference type="SUPFAM" id="SSF51294">
    <property type="entry name" value="Hedgehog/intein (Hint) domain"/>
    <property type="match status" value="1"/>
</dbReference>
<dbReference type="AlphaFoldDB" id="A0A444ME54"/>
<dbReference type="InterPro" id="IPR036844">
    <property type="entry name" value="Hint_dom_sf"/>
</dbReference>
<dbReference type="Proteomes" id="UP000287168">
    <property type="component" value="Unassembled WGS sequence"/>
</dbReference>